<gene>
    <name evidence="6" type="ORF">DFH07DRAFT_914759</name>
</gene>
<dbReference type="Pfam" id="PF24883">
    <property type="entry name" value="NPHP3_N"/>
    <property type="match status" value="1"/>
</dbReference>
<dbReference type="AlphaFoldDB" id="A0AAD7JUN9"/>
<evidence type="ECO:0000256" key="2">
    <source>
        <dbReference type="ARBA" id="ARBA00023043"/>
    </source>
</evidence>
<dbReference type="PROSITE" id="PS50088">
    <property type="entry name" value="ANK_REPEAT"/>
    <property type="match status" value="9"/>
</dbReference>
<dbReference type="Proteomes" id="UP001215280">
    <property type="component" value="Unassembled WGS sequence"/>
</dbReference>
<sequence length="1164" mass="129423">MRDAKQLLVKWIHRKKSTPLSPPSTPPAPNSPLTNNSTAGLIDAEKSANIVEAVLDNLSLVLSLAEQVADIAQAAPFIAPAAALLSEILISYNEVKSTNEKRDALVTYIANLTGDICATILRVEVTHHSDLIRRLKLDLEKYAAIITKASLFIRKYDDQGKFVQFAGRNQLGGEIDKLNEELSSFQARFGTNRLVDLAISHSATTRTLQKVHDMVVVEKLEKWLQFPPDMMQKQRDTEKLRKDGTGLWFLEGSTFIEWQDNAGSLWIEGPSGAGKSVLSSTVIKELFSEEKLLEHGDKPSCPAVAFFYFDFRNKEAQSIEIALRRIVLQLSAHSPDPYRALHNHYELSNGQKLPGYEDLCKVLQQLFRELGRTYIVLDALDECDDGDFSQLVDLVSMLREWIETPLHLFFASQTRQIFTEGFRGIPCIALGSDSTQEDIEFFVGSEIRSNPKLKIWRPQVDQIIDRVARKSQGMFRLAACLVIELSFCKWEDEMDETLENLPDTLFAVYDRFIEKIRKKEWVYAEAVLRWLMFSAQRLNLDQLADAIAFDFSNSEQYIYKPSRRERNASTIFDWLEGLVVKSTYYGDSVVALAHASVHDYLLSQEFTVKFGHNLNEPLSHTFLSRTCITHLVYLCNHPLELASEALLILHYPLAKYAADYWLHHLVQSHNRSVLSTAAVELLVDWSQRYDDVRGSLAPQTPPVASALYLCCQQGYTEGVQGLLTNDPIRSALAIRDRRVLWTGSAGDRTPVSKGSYTFVIRLLESNVTFEDSGNALEFASDGGSTEIMELLLKSGADPNSRSQQCRSALEVASSACNIEMVRLLLESGADPNLRREKHESALELASDQSSTKIMELLLKSGANPNSRSQQCRSALEVASSACNIEMVRLLLESGADPNLRREKYGSALELASAGGSTEMVHLLLKNGADVISRSQECHNALEVASSAGNTETVRLLLESGADPNLRSQGYDSALELASAGGSTEIIHLLLKSGADPNSPSQGCRNALEVASLAGNTEVVRLLLESGADPRRKWQYDNALELAVLAGNSRRVQLLLENGAGTKDYSMALHLATWKGDTDIMRLLLEHGADPHLQTAHRRSVIEVACDAGRTELVRLLLGKETGTAQGGKLLALAEAANGAYEREIADFWRERGASQRKIIRVFHN</sequence>
<accession>A0AAD7JUN9</accession>
<feature type="region of interest" description="Disordered" evidence="4">
    <location>
        <begin position="16"/>
        <end position="38"/>
    </location>
</feature>
<dbReference type="GO" id="GO:0006357">
    <property type="term" value="P:regulation of transcription by RNA polymerase II"/>
    <property type="evidence" value="ECO:0007669"/>
    <property type="project" value="TreeGrafter"/>
</dbReference>
<feature type="domain" description="Nephrocystin 3-like N-terminal" evidence="5">
    <location>
        <begin position="244"/>
        <end position="412"/>
    </location>
</feature>
<evidence type="ECO:0000259" key="5">
    <source>
        <dbReference type="Pfam" id="PF24883"/>
    </source>
</evidence>
<dbReference type="Gene3D" id="3.40.50.300">
    <property type="entry name" value="P-loop containing nucleotide triphosphate hydrolases"/>
    <property type="match status" value="1"/>
</dbReference>
<feature type="compositionally biased region" description="Pro residues" evidence="4">
    <location>
        <begin position="20"/>
        <end position="30"/>
    </location>
</feature>
<organism evidence="6 7">
    <name type="scientific">Mycena maculata</name>
    <dbReference type="NCBI Taxonomy" id="230809"/>
    <lineage>
        <taxon>Eukaryota</taxon>
        <taxon>Fungi</taxon>
        <taxon>Dikarya</taxon>
        <taxon>Basidiomycota</taxon>
        <taxon>Agaricomycotina</taxon>
        <taxon>Agaricomycetes</taxon>
        <taxon>Agaricomycetidae</taxon>
        <taxon>Agaricales</taxon>
        <taxon>Marasmiineae</taxon>
        <taxon>Mycenaceae</taxon>
        <taxon>Mycena</taxon>
    </lineage>
</organism>
<feature type="repeat" description="ANK" evidence="3">
    <location>
        <begin position="771"/>
        <end position="803"/>
    </location>
</feature>
<reference evidence="6" key="1">
    <citation type="submission" date="2023-03" db="EMBL/GenBank/DDBJ databases">
        <title>Massive genome expansion in bonnet fungi (Mycena s.s.) driven by repeated elements and novel gene families across ecological guilds.</title>
        <authorList>
            <consortium name="Lawrence Berkeley National Laboratory"/>
            <person name="Harder C.B."/>
            <person name="Miyauchi S."/>
            <person name="Viragh M."/>
            <person name="Kuo A."/>
            <person name="Thoen E."/>
            <person name="Andreopoulos B."/>
            <person name="Lu D."/>
            <person name="Skrede I."/>
            <person name="Drula E."/>
            <person name="Henrissat B."/>
            <person name="Morin E."/>
            <person name="Kohler A."/>
            <person name="Barry K."/>
            <person name="LaButti K."/>
            <person name="Morin E."/>
            <person name="Salamov A."/>
            <person name="Lipzen A."/>
            <person name="Mereny Z."/>
            <person name="Hegedus B."/>
            <person name="Baldrian P."/>
            <person name="Stursova M."/>
            <person name="Weitz H."/>
            <person name="Taylor A."/>
            <person name="Grigoriev I.V."/>
            <person name="Nagy L.G."/>
            <person name="Martin F."/>
            <person name="Kauserud H."/>
        </authorList>
    </citation>
    <scope>NUCLEOTIDE SEQUENCE</scope>
    <source>
        <strain evidence="6">CBHHK188m</strain>
    </source>
</reference>
<comment type="caution">
    <text evidence="6">The sequence shown here is derived from an EMBL/GenBank/DDBJ whole genome shotgun (WGS) entry which is preliminary data.</text>
</comment>
<feature type="repeat" description="ANK" evidence="3">
    <location>
        <begin position="804"/>
        <end position="836"/>
    </location>
</feature>
<feature type="repeat" description="ANK" evidence="3">
    <location>
        <begin position="837"/>
        <end position="869"/>
    </location>
</feature>
<dbReference type="PANTHER" id="PTHR24126">
    <property type="entry name" value="ANKYRIN REPEAT, PH AND SEC7 DOMAIN CONTAINING PROTEIN SECG-RELATED"/>
    <property type="match status" value="1"/>
</dbReference>
<dbReference type="SUPFAM" id="SSF52540">
    <property type="entry name" value="P-loop containing nucleoside triphosphate hydrolases"/>
    <property type="match status" value="1"/>
</dbReference>
<dbReference type="InterPro" id="IPR002110">
    <property type="entry name" value="Ankyrin_rpt"/>
</dbReference>
<keyword evidence="7" id="KW-1185">Reference proteome</keyword>
<dbReference type="GO" id="GO:0005634">
    <property type="term" value="C:nucleus"/>
    <property type="evidence" value="ECO:0007669"/>
    <property type="project" value="TreeGrafter"/>
</dbReference>
<dbReference type="InterPro" id="IPR036770">
    <property type="entry name" value="Ankyrin_rpt-contain_sf"/>
</dbReference>
<evidence type="ECO:0000313" key="7">
    <source>
        <dbReference type="Proteomes" id="UP001215280"/>
    </source>
</evidence>
<evidence type="ECO:0000256" key="3">
    <source>
        <dbReference type="PROSITE-ProRule" id="PRU00023"/>
    </source>
</evidence>
<dbReference type="PROSITE" id="PS50297">
    <property type="entry name" value="ANK_REP_REGION"/>
    <property type="match status" value="9"/>
</dbReference>
<dbReference type="InterPro" id="IPR027417">
    <property type="entry name" value="P-loop_NTPase"/>
</dbReference>
<feature type="repeat" description="ANK" evidence="3">
    <location>
        <begin position="936"/>
        <end position="968"/>
    </location>
</feature>
<feature type="repeat" description="ANK" evidence="3">
    <location>
        <begin position="870"/>
        <end position="902"/>
    </location>
</feature>
<feature type="repeat" description="ANK" evidence="3">
    <location>
        <begin position="903"/>
        <end position="935"/>
    </location>
</feature>
<keyword evidence="2 3" id="KW-0040">ANK repeat</keyword>
<feature type="repeat" description="ANK" evidence="3">
    <location>
        <begin position="1063"/>
        <end position="1095"/>
    </location>
</feature>
<dbReference type="EMBL" id="JARJLG010000023">
    <property type="protein sequence ID" value="KAJ7770952.1"/>
    <property type="molecule type" value="Genomic_DNA"/>
</dbReference>
<dbReference type="Pfam" id="PF12796">
    <property type="entry name" value="Ank_2"/>
    <property type="match status" value="3"/>
</dbReference>
<dbReference type="Gene3D" id="1.25.40.20">
    <property type="entry name" value="Ankyrin repeat-containing domain"/>
    <property type="match status" value="3"/>
</dbReference>
<dbReference type="GO" id="GO:0061629">
    <property type="term" value="F:RNA polymerase II-specific DNA-binding transcription factor binding"/>
    <property type="evidence" value="ECO:0007669"/>
    <property type="project" value="TreeGrafter"/>
</dbReference>
<evidence type="ECO:0000256" key="4">
    <source>
        <dbReference type="SAM" id="MobiDB-lite"/>
    </source>
</evidence>
<evidence type="ECO:0000256" key="1">
    <source>
        <dbReference type="ARBA" id="ARBA00022737"/>
    </source>
</evidence>
<dbReference type="SUPFAM" id="SSF48403">
    <property type="entry name" value="Ankyrin repeat"/>
    <property type="match status" value="1"/>
</dbReference>
<feature type="repeat" description="ANK" evidence="3">
    <location>
        <begin position="1002"/>
        <end position="1028"/>
    </location>
</feature>
<name>A0AAD7JUN9_9AGAR</name>
<protein>
    <recommendedName>
        <fullName evidence="5">Nephrocystin 3-like N-terminal domain-containing protein</fullName>
    </recommendedName>
</protein>
<evidence type="ECO:0000313" key="6">
    <source>
        <dbReference type="EMBL" id="KAJ7770952.1"/>
    </source>
</evidence>
<dbReference type="SMART" id="SM00248">
    <property type="entry name" value="ANK"/>
    <property type="match status" value="11"/>
</dbReference>
<dbReference type="InterPro" id="IPR056884">
    <property type="entry name" value="NPHP3-like_N"/>
</dbReference>
<proteinExistence type="predicted"/>
<keyword evidence="1" id="KW-0677">Repeat</keyword>
<dbReference type="PANTHER" id="PTHR24126:SF14">
    <property type="entry name" value="ANK_REP_REGION DOMAIN-CONTAINING PROTEIN"/>
    <property type="match status" value="1"/>
</dbReference>
<feature type="repeat" description="ANK" evidence="3">
    <location>
        <begin position="969"/>
        <end position="1001"/>
    </location>
</feature>